<proteinExistence type="predicted"/>
<evidence type="ECO:0000313" key="3">
    <source>
        <dbReference type="Proteomes" id="UP000886998"/>
    </source>
</evidence>
<dbReference type="Proteomes" id="UP000886998">
    <property type="component" value="Unassembled WGS sequence"/>
</dbReference>
<name>A0A8X6Y180_9ARAC</name>
<reference evidence="2" key="1">
    <citation type="submission" date="2020-08" db="EMBL/GenBank/DDBJ databases">
        <title>Multicomponent nature underlies the extraordinary mechanical properties of spider dragline silk.</title>
        <authorList>
            <person name="Kono N."/>
            <person name="Nakamura H."/>
            <person name="Mori M."/>
            <person name="Yoshida Y."/>
            <person name="Ohtoshi R."/>
            <person name="Malay A.D."/>
            <person name="Moran D.A.P."/>
            <person name="Tomita M."/>
            <person name="Numata K."/>
            <person name="Arakawa K."/>
        </authorList>
    </citation>
    <scope>NUCLEOTIDE SEQUENCE</scope>
</reference>
<evidence type="ECO:0000256" key="1">
    <source>
        <dbReference type="SAM" id="MobiDB-lite"/>
    </source>
</evidence>
<gene>
    <name evidence="2" type="ORF">TNIN_375901</name>
</gene>
<feature type="region of interest" description="Disordered" evidence="1">
    <location>
        <begin position="1"/>
        <end position="42"/>
    </location>
</feature>
<feature type="compositionally biased region" description="Polar residues" evidence="1">
    <location>
        <begin position="9"/>
        <end position="19"/>
    </location>
</feature>
<feature type="compositionally biased region" description="Basic and acidic residues" evidence="1">
    <location>
        <begin position="21"/>
        <end position="42"/>
    </location>
</feature>
<organism evidence="2 3">
    <name type="scientific">Trichonephila inaurata madagascariensis</name>
    <dbReference type="NCBI Taxonomy" id="2747483"/>
    <lineage>
        <taxon>Eukaryota</taxon>
        <taxon>Metazoa</taxon>
        <taxon>Ecdysozoa</taxon>
        <taxon>Arthropoda</taxon>
        <taxon>Chelicerata</taxon>
        <taxon>Arachnida</taxon>
        <taxon>Araneae</taxon>
        <taxon>Araneomorphae</taxon>
        <taxon>Entelegynae</taxon>
        <taxon>Araneoidea</taxon>
        <taxon>Nephilidae</taxon>
        <taxon>Trichonephila</taxon>
        <taxon>Trichonephila inaurata</taxon>
    </lineage>
</organism>
<evidence type="ECO:0000313" key="2">
    <source>
        <dbReference type="EMBL" id="GFY62520.1"/>
    </source>
</evidence>
<dbReference type="AlphaFoldDB" id="A0A8X6Y180"/>
<comment type="caution">
    <text evidence="2">The sequence shown here is derived from an EMBL/GenBank/DDBJ whole genome shotgun (WGS) entry which is preliminary data.</text>
</comment>
<dbReference type="EMBL" id="BMAV01014248">
    <property type="protein sequence ID" value="GFY62520.1"/>
    <property type="molecule type" value="Genomic_DNA"/>
</dbReference>
<keyword evidence="3" id="KW-1185">Reference proteome</keyword>
<sequence length="66" mass="7444">MIPRVLHSGRSSDLANIPQSDRGDKEAKKRALRFPDEMTSHRAEDEICQPAFSKRDFSMIKLGASN</sequence>
<accession>A0A8X6Y180</accession>
<protein>
    <submittedName>
        <fullName evidence="2">Uncharacterized protein</fullName>
    </submittedName>
</protein>